<keyword evidence="1" id="KW-0472">Membrane</keyword>
<sequence>VLIQVDIGVHPPIPLGSPTLSLSIYLIVAQFTIFGCFLGPKLQSHFEALNDIFFGKRANQKDEVGFRS</sequence>
<organism evidence="2 3">
    <name type="scientific">Actinobacillus pleuropneumoniae</name>
    <name type="common">Haemophilus pleuropneumoniae</name>
    <dbReference type="NCBI Taxonomy" id="715"/>
    <lineage>
        <taxon>Bacteria</taxon>
        <taxon>Pseudomonadati</taxon>
        <taxon>Pseudomonadota</taxon>
        <taxon>Gammaproteobacteria</taxon>
        <taxon>Pasteurellales</taxon>
        <taxon>Pasteurellaceae</taxon>
        <taxon>Actinobacillus</taxon>
    </lineage>
</organism>
<evidence type="ECO:0000313" key="2">
    <source>
        <dbReference type="EMBL" id="MCY6524920.1"/>
    </source>
</evidence>
<feature type="non-terminal residue" evidence="2">
    <location>
        <position position="1"/>
    </location>
</feature>
<dbReference type="EMBL" id="JAPQFC010000680">
    <property type="protein sequence ID" value="MCY6524920.1"/>
    <property type="molecule type" value="Genomic_DNA"/>
</dbReference>
<comment type="caution">
    <text evidence="2">The sequence shown here is derived from an EMBL/GenBank/DDBJ whole genome shotgun (WGS) entry which is preliminary data.</text>
</comment>
<evidence type="ECO:0000313" key="3">
    <source>
        <dbReference type="Proteomes" id="UP001077788"/>
    </source>
</evidence>
<dbReference type="RefSeq" id="WP_267992129.1">
    <property type="nucleotide sequence ID" value="NZ_JAPQFC010000680.1"/>
</dbReference>
<gene>
    <name evidence="2" type="ORF">OYG11_11980</name>
</gene>
<keyword evidence="1" id="KW-1133">Transmembrane helix</keyword>
<keyword evidence="1" id="KW-0812">Transmembrane</keyword>
<accession>A0A9Q4DK32</accession>
<reference evidence="2" key="1">
    <citation type="journal article" date="2021" name="Vet Sci">
        <title>O-Serogroups and Pathovirotypes of Escherichia coli Isolated from Post-Weaning Piglets Showing Diarrhoea and/or Oedema in South Korea.</title>
        <authorList>
            <person name="Byun J.W."/>
            <person name="Moon B.Y."/>
            <person name="Do K.H."/>
            <person name="Lee K."/>
            <person name="Lee H.Y."/>
            <person name="Kim W.I."/>
            <person name="So B."/>
            <person name="Lee W.K."/>
        </authorList>
    </citation>
    <scope>NUCLEOTIDE SEQUENCE</scope>
    <source>
        <strain evidence="2">84/14</strain>
    </source>
</reference>
<evidence type="ECO:0000256" key="1">
    <source>
        <dbReference type="SAM" id="Phobius"/>
    </source>
</evidence>
<protein>
    <submittedName>
        <fullName evidence="2">Uncharacterized protein</fullName>
    </submittedName>
</protein>
<dbReference type="Proteomes" id="UP001077788">
    <property type="component" value="Unassembled WGS sequence"/>
</dbReference>
<feature type="transmembrane region" description="Helical" evidence="1">
    <location>
        <begin position="20"/>
        <end position="39"/>
    </location>
</feature>
<proteinExistence type="predicted"/>
<reference evidence="2" key="2">
    <citation type="submission" date="2022-12" db="EMBL/GenBank/DDBJ databases">
        <authorList>
            <person name="Kardos G."/>
            <person name="Sarkozi R."/>
            <person name="Laczko L."/>
            <person name="Marton S."/>
            <person name="Makrai L."/>
            <person name="Banyai K."/>
            <person name="Fodor L."/>
        </authorList>
    </citation>
    <scope>NUCLEOTIDE SEQUENCE</scope>
    <source>
        <strain evidence="2">84/14</strain>
    </source>
</reference>
<name>A0A9Q4DK32_ACTPL</name>
<dbReference type="AlphaFoldDB" id="A0A9Q4DK32"/>